<keyword evidence="2" id="KW-1185">Reference proteome</keyword>
<name>A0ACB7P8A0_9PEZI</name>
<accession>A0ACB7P8A0</accession>
<dbReference type="Proteomes" id="UP000724584">
    <property type="component" value="Unassembled WGS sequence"/>
</dbReference>
<gene>
    <name evidence="1" type="ORF">F5144DRAFT_593204</name>
</gene>
<comment type="caution">
    <text evidence="1">The sequence shown here is derived from an EMBL/GenBank/DDBJ whole genome shotgun (WGS) entry which is preliminary data.</text>
</comment>
<evidence type="ECO:0000313" key="2">
    <source>
        <dbReference type="Proteomes" id="UP000724584"/>
    </source>
</evidence>
<sequence length="483" mass="52291">MGAFMFGYDLGFIGTALVLPSFKRDFALLNASDNDSKAFHANVISLLIAGCILGSFVAGPFSDRFGRLKTMLLLTIFFVAGSAVQTGARGSYAALLAGRGIGGIGVGMATMIVPTYVAELSPPAIRGRLIGIYECFVSGGTFVGFWINYGLARNIADSNSAQWEVSFGVQLIPGGLLALGLLWMPESPRWLARHKGPGACIAVLEKLRKIPADHPYMVEESTGILNQIAYEDSLAGPSGLKATLREMAEPSNRRRLSIGVVLFVFMQMAGSNAINYYSPTIFESVGITGVNNGLFATGIYGLVRFIATMISMLWVVDRFGRTRMLMIGAAAMAFALFFIGAYIKIAQPSAEGGVSAGGYASIVMIYIYAVGWCFSYGGVPWIIAAEIFPLRIRGACISICVATHWIFNFMIARATPYMIADIGYGTYFLFASCITLSIPWVYFFVPETKNLSLEEMDRLFGVQVFENSVDVEKAAVSQVEEIE</sequence>
<organism evidence="1 2">
    <name type="scientific">Chaetomium tenue</name>
    <dbReference type="NCBI Taxonomy" id="1854479"/>
    <lineage>
        <taxon>Eukaryota</taxon>
        <taxon>Fungi</taxon>
        <taxon>Dikarya</taxon>
        <taxon>Ascomycota</taxon>
        <taxon>Pezizomycotina</taxon>
        <taxon>Sordariomycetes</taxon>
        <taxon>Sordariomycetidae</taxon>
        <taxon>Sordariales</taxon>
        <taxon>Chaetomiaceae</taxon>
        <taxon>Chaetomium</taxon>
    </lineage>
</organism>
<protein>
    <submittedName>
        <fullName evidence="1">General substrate transporter</fullName>
    </submittedName>
</protein>
<dbReference type="EMBL" id="JAGIZQ010000004">
    <property type="protein sequence ID" value="KAH6632431.1"/>
    <property type="molecule type" value="Genomic_DNA"/>
</dbReference>
<reference evidence="1 2" key="1">
    <citation type="journal article" date="2021" name="Nat. Commun.">
        <title>Genetic determinants of endophytism in the Arabidopsis root mycobiome.</title>
        <authorList>
            <person name="Mesny F."/>
            <person name="Miyauchi S."/>
            <person name="Thiergart T."/>
            <person name="Pickel B."/>
            <person name="Atanasova L."/>
            <person name="Karlsson M."/>
            <person name="Huettel B."/>
            <person name="Barry K.W."/>
            <person name="Haridas S."/>
            <person name="Chen C."/>
            <person name="Bauer D."/>
            <person name="Andreopoulos W."/>
            <person name="Pangilinan J."/>
            <person name="LaButti K."/>
            <person name="Riley R."/>
            <person name="Lipzen A."/>
            <person name="Clum A."/>
            <person name="Drula E."/>
            <person name="Henrissat B."/>
            <person name="Kohler A."/>
            <person name="Grigoriev I.V."/>
            <person name="Martin F.M."/>
            <person name="Hacquard S."/>
        </authorList>
    </citation>
    <scope>NUCLEOTIDE SEQUENCE [LARGE SCALE GENOMIC DNA]</scope>
    <source>
        <strain evidence="1 2">MPI-SDFR-AT-0079</strain>
    </source>
</reference>
<proteinExistence type="predicted"/>
<evidence type="ECO:0000313" key="1">
    <source>
        <dbReference type="EMBL" id="KAH6632431.1"/>
    </source>
</evidence>